<keyword evidence="8" id="KW-1185">Reference proteome</keyword>
<feature type="compositionally biased region" description="Polar residues" evidence="3">
    <location>
        <begin position="1132"/>
        <end position="1148"/>
    </location>
</feature>
<dbReference type="SUPFAM" id="SSF49899">
    <property type="entry name" value="Concanavalin A-like lectins/glucanases"/>
    <property type="match status" value="1"/>
</dbReference>
<dbReference type="PROSITE" id="PS50158">
    <property type="entry name" value="ZF_CCHC"/>
    <property type="match status" value="2"/>
</dbReference>
<gene>
    <name evidence="7" type="ORF">A7U60_g5395</name>
</gene>
<keyword evidence="1" id="KW-0507">mRNA processing</keyword>
<feature type="domain" description="CCHC-type" evidence="5">
    <location>
        <begin position="278"/>
        <end position="293"/>
    </location>
</feature>
<comment type="caution">
    <text evidence="7">The sequence shown here is derived from an EMBL/GenBank/DDBJ whole genome shotgun (WGS) entry which is preliminary data.</text>
</comment>
<dbReference type="PROSITE" id="PS51762">
    <property type="entry name" value="GH16_2"/>
    <property type="match status" value="1"/>
</dbReference>
<feature type="domain" description="CCHC-type" evidence="5">
    <location>
        <begin position="364"/>
        <end position="377"/>
    </location>
</feature>
<dbReference type="OrthoDB" id="7608935at2759"/>
<keyword evidence="4" id="KW-1133">Transmembrane helix</keyword>
<protein>
    <submittedName>
        <fullName evidence="7">Uncharacterized protein</fullName>
    </submittedName>
</protein>
<feature type="transmembrane region" description="Helical" evidence="4">
    <location>
        <begin position="969"/>
        <end position="991"/>
    </location>
</feature>
<dbReference type="GO" id="GO:0006397">
    <property type="term" value="P:mRNA processing"/>
    <property type="evidence" value="ECO:0007669"/>
    <property type="project" value="UniProtKB-KW"/>
</dbReference>
<evidence type="ECO:0000313" key="8">
    <source>
        <dbReference type="Proteomes" id="UP000757232"/>
    </source>
</evidence>
<feature type="transmembrane region" description="Helical" evidence="4">
    <location>
        <begin position="1011"/>
        <end position="1033"/>
    </location>
</feature>
<dbReference type="GO" id="GO:0009251">
    <property type="term" value="P:glucan catabolic process"/>
    <property type="evidence" value="ECO:0007669"/>
    <property type="project" value="TreeGrafter"/>
</dbReference>
<evidence type="ECO:0000313" key="7">
    <source>
        <dbReference type="EMBL" id="OCB87490.1"/>
    </source>
</evidence>
<reference evidence="7" key="1">
    <citation type="submission" date="2016-06" db="EMBL/GenBank/DDBJ databases">
        <title>Draft Genome sequence of the fungus Inonotus baumii.</title>
        <authorList>
            <person name="Zhu H."/>
            <person name="Lin W."/>
        </authorList>
    </citation>
    <scope>NUCLEOTIDE SEQUENCE</scope>
    <source>
        <strain evidence="7">821</strain>
    </source>
</reference>
<feature type="region of interest" description="Disordered" evidence="3">
    <location>
        <begin position="1118"/>
        <end position="1157"/>
    </location>
</feature>
<dbReference type="Pfam" id="PF00098">
    <property type="entry name" value="zf-CCHC"/>
    <property type="match status" value="2"/>
</dbReference>
<dbReference type="Proteomes" id="UP000757232">
    <property type="component" value="Unassembled WGS sequence"/>
</dbReference>
<dbReference type="GO" id="GO:0008270">
    <property type="term" value="F:zinc ion binding"/>
    <property type="evidence" value="ECO:0007669"/>
    <property type="project" value="UniProtKB-KW"/>
</dbReference>
<dbReference type="InterPro" id="IPR013320">
    <property type="entry name" value="ConA-like_dom_sf"/>
</dbReference>
<evidence type="ECO:0000259" key="6">
    <source>
        <dbReference type="PROSITE" id="PS51762"/>
    </source>
</evidence>
<dbReference type="GO" id="GO:0003676">
    <property type="term" value="F:nucleic acid binding"/>
    <property type="evidence" value="ECO:0007669"/>
    <property type="project" value="InterPro"/>
</dbReference>
<dbReference type="SUPFAM" id="SSF57756">
    <property type="entry name" value="Retrovirus zinc finger-like domains"/>
    <property type="match status" value="1"/>
</dbReference>
<accession>A0A9Q5HWU8</accession>
<dbReference type="SMART" id="SM00343">
    <property type="entry name" value="ZnF_C2HC"/>
    <property type="match status" value="5"/>
</dbReference>
<feature type="domain" description="GH16" evidence="6">
    <location>
        <begin position="621"/>
        <end position="906"/>
    </location>
</feature>
<dbReference type="InterPro" id="IPR001878">
    <property type="entry name" value="Znf_CCHC"/>
</dbReference>
<dbReference type="PANTHER" id="PTHR10963">
    <property type="entry name" value="GLYCOSYL HYDROLASE-RELATED"/>
    <property type="match status" value="1"/>
</dbReference>
<dbReference type="InterPro" id="IPR036875">
    <property type="entry name" value="Znf_CCHC_sf"/>
</dbReference>
<dbReference type="Gene3D" id="4.10.60.10">
    <property type="entry name" value="Zinc finger, CCHC-type"/>
    <property type="match status" value="1"/>
</dbReference>
<feature type="transmembrane region" description="Helical" evidence="4">
    <location>
        <begin position="935"/>
        <end position="957"/>
    </location>
</feature>
<feature type="compositionally biased region" description="Basic and acidic residues" evidence="3">
    <location>
        <begin position="437"/>
        <end position="459"/>
    </location>
</feature>
<dbReference type="Pfam" id="PF26113">
    <property type="entry name" value="GH16_XgeA"/>
    <property type="match status" value="1"/>
</dbReference>
<feature type="region of interest" description="Disordered" evidence="3">
    <location>
        <begin position="44"/>
        <end position="133"/>
    </location>
</feature>
<dbReference type="InterPro" id="IPR000757">
    <property type="entry name" value="Beta-glucanase-like"/>
</dbReference>
<evidence type="ECO:0000256" key="4">
    <source>
        <dbReference type="SAM" id="Phobius"/>
    </source>
</evidence>
<organism evidence="7 8">
    <name type="scientific">Sanghuangporus baumii</name>
    <name type="common">Phellinus baumii</name>
    <dbReference type="NCBI Taxonomy" id="108892"/>
    <lineage>
        <taxon>Eukaryota</taxon>
        <taxon>Fungi</taxon>
        <taxon>Dikarya</taxon>
        <taxon>Basidiomycota</taxon>
        <taxon>Agaricomycotina</taxon>
        <taxon>Agaricomycetes</taxon>
        <taxon>Hymenochaetales</taxon>
        <taxon>Hymenochaetaceae</taxon>
        <taxon>Sanghuangporus</taxon>
    </lineage>
</organism>
<evidence type="ECO:0000256" key="1">
    <source>
        <dbReference type="ARBA" id="ARBA00022664"/>
    </source>
</evidence>
<sequence>MHQPPSLVPWIYCAISMTTTGIEIIDLTDSKPQSPTISEISVPVRSIRKEKRSYSSANSPIVISDGDDAPSITVSSDPAKKRRTKRKKRKKVSQAEEEEAIATNHDKENDHGNDGSRRQGTSQSGPVLSMDSDAIRRTSPDTLFYLDDKPDAPPDVNLDLDGTPVTASAPAKDSLLLPDHVVLDTSQAANGTLGTVEASALPESDTEDFIHYADEELNVFTRYYEEPKDESERKAHLVCGQCGAEGDHKQTDCPVVVCLTCDAHNEHSTRQCPIVKTCFACGMKGHIKEDCPNRNAPRRFIDRGYYCARCGSHLHTARECPTLWRLYEYLDDVEREAILKSRREKENLPIGQGGEGYIGEDYWCYNCGGEGHLGDDCQVEPRHSDLKEPSAFGSFNIMSGPFSEQKTALSNGRKLRREWEMDGNFDDGHGFAGPSDVGKRGRDKERERMCRREKEMQKIDDDEDARFGNLQDVGRSSSSATKSKKSKEKMVINLRNGDRSDKDRRRPGVSLMDRISSGNTERGAERRNGIQEHRTIVQGVIASEGQSGILGETDVRHETEKATRPTESPVMMLAVLTGRETREGQVVSTTEVMGDEQLNMAIISKCLGLSLLASYVAASLVHGSRSTLPEINLFPDSSSFTLKDNIVGKEFYTQFAWQAFDDPTHGRVDYVDLPTAQRYNLTSASSDTFIMRADDTNIVPRNARGRKSNRISSYATYTDSVLVLDVKHIPWGCGTWPAFWTVTPHDWPNGGEIDIIEGVNNDRANRVSLHTSHGCRMEQNREQTGSTVSTDCVAYDNNNEGCGTSFRQLGSYGEDFNAMGGGWYVMKRTQSDGVYVWFFARNDPSVPSEIRMGHHQIRPDRSWGVPDARFPSNENCNFASHFGEHVITFDTTFCGDWAGSAFSSTCGQGTCQAFVDNSPAAFQKSLNFLNDMIPLIPTLVLSVVSSGFSAFVTLRAVASLNPENRIHPLTAHIWFSIIDILSVVVFVWEVFDENLARQSDAEAIESSSSAVRLHLILTPRQTCLFVIMAITLLQIRQAKVSSFVAVLNTIVIASAVKILKAIRRNLSAFSEMDGSWQDVAGEGKAFPSEVVEVLKERSSWITSDSGSNLDSISSFSFGSTNEARDEEPVANGAQSRSNSYSQHENLGSQKRRFYPPP</sequence>
<dbReference type="AlphaFoldDB" id="A0A9Q5HWU8"/>
<dbReference type="InterPro" id="IPR050546">
    <property type="entry name" value="Glycosyl_Hydrlase_16"/>
</dbReference>
<evidence type="ECO:0000256" key="2">
    <source>
        <dbReference type="PROSITE-ProRule" id="PRU00047"/>
    </source>
</evidence>
<name>A0A9Q5HWU8_SANBA</name>
<dbReference type="EMBL" id="LNZH02000191">
    <property type="protein sequence ID" value="OCB87490.1"/>
    <property type="molecule type" value="Genomic_DNA"/>
</dbReference>
<feature type="region of interest" description="Disordered" evidence="3">
    <location>
        <begin position="425"/>
        <end position="526"/>
    </location>
</feature>
<proteinExistence type="predicted"/>
<keyword evidence="4" id="KW-0812">Transmembrane</keyword>
<dbReference type="PANTHER" id="PTHR10963:SF24">
    <property type="entry name" value="GLYCOSIDASE C21B10.07-RELATED"/>
    <property type="match status" value="1"/>
</dbReference>
<keyword evidence="2" id="KW-0479">Metal-binding</keyword>
<dbReference type="Gene3D" id="2.60.120.200">
    <property type="match status" value="1"/>
</dbReference>
<evidence type="ECO:0000256" key="3">
    <source>
        <dbReference type="SAM" id="MobiDB-lite"/>
    </source>
</evidence>
<keyword evidence="2" id="KW-0862">Zinc</keyword>
<keyword evidence="2" id="KW-0863">Zinc-finger</keyword>
<feature type="transmembrane region" description="Helical" evidence="4">
    <location>
        <begin position="1040"/>
        <end position="1059"/>
    </location>
</feature>
<dbReference type="CDD" id="cd02181">
    <property type="entry name" value="GH16_fungal_Lam16A_glucanase"/>
    <property type="match status" value="1"/>
</dbReference>
<dbReference type="GO" id="GO:0004553">
    <property type="term" value="F:hydrolase activity, hydrolyzing O-glycosyl compounds"/>
    <property type="evidence" value="ECO:0007669"/>
    <property type="project" value="InterPro"/>
</dbReference>
<feature type="compositionally biased region" description="Basic and acidic residues" evidence="3">
    <location>
        <begin position="104"/>
        <end position="117"/>
    </location>
</feature>
<evidence type="ECO:0000259" key="5">
    <source>
        <dbReference type="PROSITE" id="PS50158"/>
    </source>
</evidence>
<keyword evidence="4" id="KW-0472">Membrane</keyword>
<feature type="compositionally biased region" description="Basic and acidic residues" evidence="3">
    <location>
        <begin position="496"/>
        <end position="506"/>
    </location>
</feature>
<feature type="compositionally biased region" description="Basic residues" evidence="3">
    <location>
        <begin position="80"/>
        <end position="92"/>
    </location>
</feature>